<evidence type="ECO:0000313" key="2">
    <source>
        <dbReference type="Proteomes" id="UP001497535"/>
    </source>
</evidence>
<name>A0ACB1AP06_MELEN</name>
<protein>
    <submittedName>
        <fullName evidence="1">Uncharacterized protein</fullName>
    </submittedName>
</protein>
<organism evidence="1 2">
    <name type="scientific">Meloidogyne enterolobii</name>
    <name type="common">Root-knot nematode worm</name>
    <name type="synonym">Meloidogyne mayaguensis</name>
    <dbReference type="NCBI Taxonomy" id="390850"/>
    <lineage>
        <taxon>Eukaryota</taxon>
        <taxon>Metazoa</taxon>
        <taxon>Ecdysozoa</taxon>
        <taxon>Nematoda</taxon>
        <taxon>Chromadorea</taxon>
        <taxon>Rhabditida</taxon>
        <taxon>Tylenchina</taxon>
        <taxon>Tylenchomorpha</taxon>
        <taxon>Tylenchoidea</taxon>
        <taxon>Meloidogynidae</taxon>
        <taxon>Meloidogyninae</taxon>
        <taxon>Meloidogyne</taxon>
    </lineage>
</organism>
<dbReference type="EMBL" id="CAVMJV010000095">
    <property type="protein sequence ID" value="CAK5093538.1"/>
    <property type="molecule type" value="Genomic_DNA"/>
</dbReference>
<reference evidence="1" key="1">
    <citation type="submission" date="2023-11" db="EMBL/GenBank/DDBJ databases">
        <authorList>
            <person name="Poullet M."/>
        </authorList>
    </citation>
    <scope>NUCLEOTIDE SEQUENCE</scope>
    <source>
        <strain evidence="1">E1834</strain>
    </source>
</reference>
<accession>A0ACB1AP06</accession>
<evidence type="ECO:0000313" key="1">
    <source>
        <dbReference type="EMBL" id="CAK5093538.1"/>
    </source>
</evidence>
<sequence length="61" mass="7109">MHLNRRGLERLNHHRVDCCPSKIKSSQKHSKVLQKIKTSSNGDSLFFFNKESNRSDLRIVS</sequence>
<dbReference type="Proteomes" id="UP001497535">
    <property type="component" value="Unassembled WGS sequence"/>
</dbReference>
<keyword evidence="2" id="KW-1185">Reference proteome</keyword>
<gene>
    <name evidence="1" type="ORF">MENTE1834_LOCUS40394</name>
</gene>
<proteinExistence type="predicted"/>
<comment type="caution">
    <text evidence="1">The sequence shown here is derived from an EMBL/GenBank/DDBJ whole genome shotgun (WGS) entry which is preliminary data.</text>
</comment>